<proteinExistence type="predicted"/>
<accession>A0A138AI74</accession>
<reference evidence="2" key="1">
    <citation type="submission" date="2016-02" db="EMBL/GenBank/DDBJ databases">
        <authorList>
            <person name="Wen L."/>
            <person name="He K."/>
            <person name="Yang H."/>
        </authorList>
    </citation>
    <scope>NUCLEOTIDE SEQUENCE [LARGE SCALE GENOMIC DNA]</scope>
    <source>
        <strain evidence="2">JCM 15929</strain>
    </source>
</reference>
<evidence type="ECO:0000313" key="2">
    <source>
        <dbReference type="Proteomes" id="UP000070258"/>
    </source>
</evidence>
<comment type="caution">
    <text evidence="1">The sequence shown here is derived from an EMBL/GenBank/DDBJ whole genome shotgun (WGS) entry which is preliminary data.</text>
</comment>
<dbReference type="Proteomes" id="UP000070258">
    <property type="component" value="Unassembled WGS sequence"/>
</dbReference>
<dbReference type="EMBL" id="LSRF01000033">
    <property type="protein sequence ID" value="KXP10059.1"/>
    <property type="molecule type" value="Genomic_DNA"/>
</dbReference>
<dbReference type="AlphaFoldDB" id="A0A138AI74"/>
<protein>
    <submittedName>
        <fullName evidence="1">Uncharacterized protein</fullName>
    </submittedName>
</protein>
<evidence type="ECO:0000313" key="1">
    <source>
        <dbReference type="EMBL" id="KXP10059.1"/>
    </source>
</evidence>
<gene>
    <name evidence="1" type="ORF">AXK60_06075</name>
</gene>
<sequence>MGRGKPNNVDKPADPLAEYAHLLTPWTRKQLLARARAEVPDPDYTPEHMVEIFIQLFTHSNRPQTKDGLRQFVVAINEATDGTGLPEPAAVRALLGIEAA</sequence>
<organism evidence="1 2">
    <name type="scientific">Tsukamurella pseudospumae</name>
    <dbReference type="NCBI Taxonomy" id="239498"/>
    <lineage>
        <taxon>Bacteria</taxon>
        <taxon>Bacillati</taxon>
        <taxon>Actinomycetota</taxon>
        <taxon>Actinomycetes</taxon>
        <taxon>Mycobacteriales</taxon>
        <taxon>Tsukamurellaceae</taxon>
        <taxon>Tsukamurella</taxon>
    </lineage>
</organism>
<name>A0A138AI74_9ACTN</name>